<dbReference type="SUPFAM" id="SSF53901">
    <property type="entry name" value="Thiolase-like"/>
    <property type="match status" value="2"/>
</dbReference>
<comment type="similarity">
    <text evidence="1">Belongs to the thiolase-like superfamily. Thiolase family.</text>
</comment>
<dbReference type="PANTHER" id="PTHR18919:SF134">
    <property type="entry name" value="BETA-KETOACYL COA THIOLASE FADA3-RELATED"/>
    <property type="match status" value="1"/>
</dbReference>
<dbReference type="EMBL" id="CAFAAV010000101">
    <property type="protein sequence ID" value="CAB4821513.1"/>
    <property type="molecule type" value="Genomic_DNA"/>
</dbReference>
<evidence type="ECO:0000259" key="5">
    <source>
        <dbReference type="Pfam" id="PF02803"/>
    </source>
</evidence>
<evidence type="ECO:0000313" key="6">
    <source>
        <dbReference type="EMBL" id="CAB4723895.1"/>
    </source>
</evidence>
<dbReference type="InterPro" id="IPR002155">
    <property type="entry name" value="Thiolase"/>
</dbReference>
<feature type="domain" description="Thiolase C-terminal" evidence="5">
    <location>
        <begin position="268"/>
        <end position="389"/>
    </location>
</feature>
<dbReference type="InterPro" id="IPR020617">
    <property type="entry name" value="Thiolase_C"/>
</dbReference>
<organism evidence="7">
    <name type="scientific">freshwater metagenome</name>
    <dbReference type="NCBI Taxonomy" id="449393"/>
    <lineage>
        <taxon>unclassified sequences</taxon>
        <taxon>metagenomes</taxon>
        <taxon>ecological metagenomes</taxon>
    </lineage>
</organism>
<keyword evidence="3" id="KW-0012">Acyltransferase</keyword>
<dbReference type="Pfam" id="PF02803">
    <property type="entry name" value="Thiolase_C"/>
    <property type="match status" value="1"/>
</dbReference>
<accession>A0A6J6ZLW4</accession>
<dbReference type="InterPro" id="IPR020616">
    <property type="entry name" value="Thiolase_N"/>
</dbReference>
<evidence type="ECO:0000313" key="7">
    <source>
        <dbReference type="EMBL" id="CAB4821513.1"/>
    </source>
</evidence>
<dbReference type="GO" id="GO:0016747">
    <property type="term" value="F:acyltransferase activity, transferring groups other than amino-acyl groups"/>
    <property type="evidence" value="ECO:0007669"/>
    <property type="project" value="InterPro"/>
</dbReference>
<proteinExistence type="inferred from homology"/>
<dbReference type="NCBIfam" id="TIGR01930">
    <property type="entry name" value="AcCoA-C-Actrans"/>
    <property type="match status" value="1"/>
</dbReference>
<keyword evidence="2" id="KW-0808">Transferase</keyword>
<evidence type="ECO:0000313" key="9">
    <source>
        <dbReference type="EMBL" id="CAB4935399.1"/>
    </source>
</evidence>
<evidence type="ECO:0000313" key="10">
    <source>
        <dbReference type="EMBL" id="CAB4991186.1"/>
    </source>
</evidence>
<protein>
    <submittedName>
        <fullName evidence="7">Unannotated protein</fullName>
    </submittedName>
</protein>
<dbReference type="EMBL" id="CAFBIY010000220">
    <property type="protein sequence ID" value="CAB4853232.1"/>
    <property type="molecule type" value="Genomic_DNA"/>
</dbReference>
<evidence type="ECO:0000259" key="4">
    <source>
        <dbReference type="Pfam" id="PF00108"/>
    </source>
</evidence>
<name>A0A6J6ZLW4_9ZZZZ</name>
<dbReference type="EMBL" id="CAFBOL010000035">
    <property type="protein sequence ID" value="CAB4991186.1"/>
    <property type="molecule type" value="Genomic_DNA"/>
</dbReference>
<dbReference type="Pfam" id="PF00108">
    <property type="entry name" value="Thiolase_N"/>
    <property type="match status" value="1"/>
</dbReference>
<dbReference type="InterPro" id="IPR020610">
    <property type="entry name" value="Thiolase_AS"/>
</dbReference>
<dbReference type="InterPro" id="IPR016039">
    <property type="entry name" value="Thiolase-like"/>
</dbReference>
<feature type="domain" description="Thiolase N-terminal" evidence="4">
    <location>
        <begin position="5"/>
        <end position="260"/>
    </location>
</feature>
<dbReference type="PIRSF" id="PIRSF000429">
    <property type="entry name" value="Ac-CoA_Ac_transf"/>
    <property type="match status" value="1"/>
</dbReference>
<dbReference type="Gene3D" id="3.40.47.10">
    <property type="match status" value="1"/>
</dbReference>
<sequence>MPEAVIVSAARTPIGRARKGSLVDVDAQTLAQIAIKGVIDRSGIDPALIDDIVLAESLQGGGVIARYVATMLGLLNVPGLANNRHCAAGLSAVQIGAASIRAGMDQIVVAGGTESLSSSPQLLKSIPGSAGNYQPWMPSSHPDRPEAPAFDMSVTVGENTARIAGITRQDADAWAAGSHQKAYAQVSNGHFDAEIVPVEVSDGAGGTRLFARDEHPRPDTTAESLSALRVIHPEIENATVTAGNSSGINDAAAAVMIMSDEVAKREGLTPLARIVSWASVGIDPEQTGLAPTKAIPKALARGGMQISDVDLFEINEAFCSMAVATTRILGLNPEIVNPYGSGCGLGHPIAATGARMVVSMMHDLRRRGLTTGVVSMCAGGGMGSALVLEVL</sequence>
<dbReference type="CDD" id="cd00751">
    <property type="entry name" value="thiolase"/>
    <property type="match status" value="1"/>
</dbReference>
<evidence type="ECO:0000313" key="8">
    <source>
        <dbReference type="EMBL" id="CAB4853232.1"/>
    </source>
</evidence>
<gene>
    <name evidence="6" type="ORF">UFOPK2656_01622</name>
    <name evidence="7" type="ORF">UFOPK3099_01409</name>
    <name evidence="8" type="ORF">UFOPK3267_02757</name>
    <name evidence="9" type="ORF">UFOPK3651_01764</name>
    <name evidence="10" type="ORF">UFOPK3931_01482</name>
</gene>
<evidence type="ECO:0000256" key="1">
    <source>
        <dbReference type="ARBA" id="ARBA00010982"/>
    </source>
</evidence>
<reference evidence="7" key="1">
    <citation type="submission" date="2020-05" db="EMBL/GenBank/DDBJ databases">
        <authorList>
            <person name="Chiriac C."/>
            <person name="Salcher M."/>
            <person name="Ghai R."/>
            <person name="Kavagutti S V."/>
        </authorList>
    </citation>
    <scope>NUCLEOTIDE SEQUENCE</scope>
</reference>
<dbReference type="PANTHER" id="PTHR18919">
    <property type="entry name" value="ACETYL-COA C-ACYLTRANSFERASE"/>
    <property type="match status" value="1"/>
</dbReference>
<dbReference type="EMBL" id="CAEZYF010000009">
    <property type="protein sequence ID" value="CAB4723895.1"/>
    <property type="molecule type" value="Genomic_DNA"/>
</dbReference>
<evidence type="ECO:0000256" key="2">
    <source>
        <dbReference type="ARBA" id="ARBA00022679"/>
    </source>
</evidence>
<dbReference type="AlphaFoldDB" id="A0A6J6ZLW4"/>
<dbReference type="EMBL" id="CAFBMT010000009">
    <property type="protein sequence ID" value="CAB4935399.1"/>
    <property type="molecule type" value="Genomic_DNA"/>
</dbReference>
<dbReference type="PROSITE" id="PS00099">
    <property type="entry name" value="THIOLASE_3"/>
    <property type="match status" value="1"/>
</dbReference>
<evidence type="ECO:0000256" key="3">
    <source>
        <dbReference type="ARBA" id="ARBA00023315"/>
    </source>
</evidence>